<dbReference type="Pfam" id="PF01715">
    <property type="entry name" value="IPPT"/>
    <property type="match status" value="1"/>
</dbReference>
<feature type="binding site" evidence="10">
    <location>
        <begin position="11"/>
        <end position="18"/>
    </location>
    <ligand>
        <name>ATP</name>
        <dbReference type="ChEBI" id="CHEBI:30616"/>
    </ligand>
</feature>
<keyword evidence="15" id="KW-1185">Reference proteome</keyword>
<dbReference type="GO" id="GO:0005524">
    <property type="term" value="F:ATP binding"/>
    <property type="evidence" value="ECO:0007669"/>
    <property type="project" value="UniProtKB-UniRule"/>
</dbReference>
<dbReference type="EC" id="2.5.1.75" evidence="10"/>
<comment type="caution">
    <text evidence="10">Lacks conserved residue(s) required for the propagation of feature annotation.</text>
</comment>
<evidence type="ECO:0000256" key="1">
    <source>
        <dbReference type="ARBA" id="ARBA00001946"/>
    </source>
</evidence>
<evidence type="ECO:0000256" key="12">
    <source>
        <dbReference type="RuleBase" id="RU003784"/>
    </source>
</evidence>
<dbReference type="eggNOG" id="COG0324">
    <property type="taxonomic scope" value="Bacteria"/>
</dbReference>
<evidence type="ECO:0000256" key="9">
    <source>
        <dbReference type="ARBA" id="ARBA00049563"/>
    </source>
</evidence>
<dbReference type="InterPro" id="IPR027417">
    <property type="entry name" value="P-loop_NTPase"/>
</dbReference>
<reference evidence="14 15" key="1">
    <citation type="journal article" date="2012" name="J. Bacteriol.">
        <title>Draft Genome Sequence of the Purple Photosynthetic Bacterium Phaeospirillum molischianum DSM120, a Particularly Versatile Bacterium.</title>
        <authorList>
            <person name="Duquesne K."/>
            <person name="Prima V."/>
            <person name="Ji B."/>
            <person name="Rouy Z."/>
            <person name="Medigue C."/>
            <person name="Talla E."/>
            <person name="Sturgis J.N."/>
        </authorList>
    </citation>
    <scope>NUCLEOTIDE SEQUENCE [LARGE SCALE GENOMIC DNA]</scope>
    <source>
        <strain evidence="15">DSM120</strain>
    </source>
</reference>
<evidence type="ECO:0000256" key="8">
    <source>
        <dbReference type="ARBA" id="ARBA00022842"/>
    </source>
</evidence>
<protein>
    <recommendedName>
        <fullName evidence="10">tRNA dimethylallyltransferase</fullName>
        <ecNumber evidence="10">2.5.1.75</ecNumber>
    </recommendedName>
    <alternativeName>
        <fullName evidence="10">Dimethylallyl diphosphate:tRNA dimethylallyltransferase</fullName>
        <shortName evidence="10">DMAPP:tRNA dimethylallyltransferase</shortName>
        <shortName evidence="10">DMATase</shortName>
    </alternativeName>
    <alternativeName>
        <fullName evidence="10">Isopentenyl-diphosphate:tRNA isopentenyltransferase</fullName>
        <shortName evidence="10">IPP transferase</shortName>
        <shortName evidence="10">IPPT</shortName>
        <shortName evidence="10">IPTase</shortName>
    </alternativeName>
</protein>
<evidence type="ECO:0000256" key="11">
    <source>
        <dbReference type="RuleBase" id="RU003783"/>
    </source>
</evidence>
<dbReference type="HAMAP" id="MF_00185">
    <property type="entry name" value="IPP_trans"/>
    <property type="match status" value="1"/>
</dbReference>
<evidence type="ECO:0000256" key="2">
    <source>
        <dbReference type="ARBA" id="ARBA00003213"/>
    </source>
</evidence>
<dbReference type="GO" id="GO:0052381">
    <property type="term" value="F:tRNA dimethylallyltransferase activity"/>
    <property type="evidence" value="ECO:0007669"/>
    <property type="project" value="UniProtKB-UniRule"/>
</dbReference>
<dbReference type="OrthoDB" id="9776390at2"/>
<dbReference type="PANTHER" id="PTHR11088">
    <property type="entry name" value="TRNA DIMETHYLALLYLTRANSFERASE"/>
    <property type="match status" value="1"/>
</dbReference>
<evidence type="ECO:0000256" key="10">
    <source>
        <dbReference type="HAMAP-Rule" id="MF_00185"/>
    </source>
</evidence>
<dbReference type="Gene3D" id="1.10.20.140">
    <property type="match status" value="1"/>
</dbReference>
<comment type="caution">
    <text evidence="14">The sequence shown here is derived from an EMBL/GenBank/DDBJ whole genome shotgun (WGS) entry which is preliminary data.</text>
</comment>
<dbReference type="Proteomes" id="UP000004169">
    <property type="component" value="Unassembled WGS sequence"/>
</dbReference>
<keyword evidence="5 10" id="KW-0819">tRNA processing</keyword>
<feature type="binding site" evidence="10">
    <location>
        <begin position="13"/>
        <end position="18"/>
    </location>
    <ligand>
        <name>substrate</name>
    </ligand>
</feature>
<dbReference type="InterPro" id="IPR018022">
    <property type="entry name" value="IPT"/>
</dbReference>
<dbReference type="GO" id="GO:0006400">
    <property type="term" value="P:tRNA modification"/>
    <property type="evidence" value="ECO:0007669"/>
    <property type="project" value="TreeGrafter"/>
</dbReference>
<dbReference type="AlphaFoldDB" id="H8FNT4"/>
<dbReference type="Gene3D" id="3.40.50.300">
    <property type="entry name" value="P-loop containing nucleotide triphosphate hydrolases"/>
    <property type="match status" value="1"/>
</dbReference>
<feature type="site" description="Interaction with substrate tRNA" evidence="10">
    <location>
        <position position="102"/>
    </location>
</feature>
<comment type="function">
    <text evidence="2 10 12">Catalyzes the transfer of a dimethylallyl group onto the adenine at position 37 in tRNAs that read codons beginning with uridine, leading to the formation of N6-(dimethylallyl)adenosine (i(6)A).</text>
</comment>
<feature type="site" description="Interaction with substrate tRNA" evidence="10">
    <location>
        <position position="124"/>
    </location>
</feature>
<name>H8FNT4_MAGML</name>
<dbReference type="EMBL" id="CAHP01000009">
    <property type="protein sequence ID" value="CCG40022.1"/>
    <property type="molecule type" value="Genomic_DNA"/>
</dbReference>
<accession>H8FNT4</accession>
<feature type="region of interest" description="Interaction with substrate tRNA" evidence="10">
    <location>
        <begin position="36"/>
        <end position="39"/>
    </location>
</feature>
<evidence type="ECO:0000256" key="13">
    <source>
        <dbReference type="RuleBase" id="RU003785"/>
    </source>
</evidence>
<evidence type="ECO:0000256" key="4">
    <source>
        <dbReference type="ARBA" id="ARBA00022679"/>
    </source>
</evidence>
<dbReference type="InterPro" id="IPR039657">
    <property type="entry name" value="Dimethylallyltransferase"/>
</dbReference>
<dbReference type="PANTHER" id="PTHR11088:SF60">
    <property type="entry name" value="TRNA DIMETHYLALLYLTRANSFERASE"/>
    <property type="match status" value="1"/>
</dbReference>
<comment type="catalytic activity">
    <reaction evidence="9 10 11">
        <text>adenosine(37) in tRNA + dimethylallyl diphosphate = N(6)-dimethylallyladenosine(37) in tRNA + diphosphate</text>
        <dbReference type="Rhea" id="RHEA:26482"/>
        <dbReference type="Rhea" id="RHEA-COMP:10162"/>
        <dbReference type="Rhea" id="RHEA-COMP:10375"/>
        <dbReference type="ChEBI" id="CHEBI:33019"/>
        <dbReference type="ChEBI" id="CHEBI:57623"/>
        <dbReference type="ChEBI" id="CHEBI:74411"/>
        <dbReference type="ChEBI" id="CHEBI:74415"/>
        <dbReference type="EC" id="2.5.1.75"/>
    </reaction>
</comment>
<feature type="region of interest" description="Interaction with substrate tRNA" evidence="10">
    <location>
        <begin position="160"/>
        <end position="164"/>
    </location>
</feature>
<comment type="subunit">
    <text evidence="10">Monomer.</text>
</comment>
<dbReference type="SUPFAM" id="SSF52540">
    <property type="entry name" value="P-loop containing nucleoside triphosphate hydrolases"/>
    <property type="match status" value="1"/>
</dbReference>
<evidence type="ECO:0000256" key="3">
    <source>
        <dbReference type="ARBA" id="ARBA00005842"/>
    </source>
</evidence>
<evidence type="ECO:0000256" key="5">
    <source>
        <dbReference type="ARBA" id="ARBA00022694"/>
    </source>
</evidence>
<dbReference type="STRING" id="1150626.PHAMO_170081"/>
<keyword evidence="4 10" id="KW-0808">Transferase</keyword>
<keyword evidence="6 10" id="KW-0547">Nucleotide-binding</keyword>
<dbReference type="NCBIfam" id="TIGR00174">
    <property type="entry name" value="miaA"/>
    <property type="match status" value="1"/>
</dbReference>
<evidence type="ECO:0000313" key="14">
    <source>
        <dbReference type="EMBL" id="CCG40022.1"/>
    </source>
</evidence>
<comment type="cofactor">
    <cofactor evidence="1 10">
        <name>Mg(2+)</name>
        <dbReference type="ChEBI" id="CHEBI:18420"/>
    </cofactor>
</comment>
<keyword evidence="7 10" id="KW-0067">ATP-binding</keyword>
<comment type="similarity">
    <text evidence="3 10 13">Belongs to the IPP transferase family.</text>
</comment>
<dbReference type="RefSeq" id="WP_002725947.1">
    <property type="nucleotide sequence ID" value="NZ_CAHP01000009.1"/>
</dbReference>
<keyword evidence="8 10" id="KW-0460">Magnesium</keyword>
<gene>
    <name evidence="10 14" type="primary">miaA</name>
    <name evidence="14" type="ORF">PHAMO_170081</name>
</gene>
<evidence type="ECO:0000256" key="7">
    <source>
        <dbReference type="ARBA" id="ARBA00022840"/>
    </source>
</evidence>
<evidence type="ECO:0000313" key="15">
    <source>
        <dbReference type="Proteomes" id="UP000004169"/>
    </source>
</evidence>
<evidence type="ECO:0000256" key="6">
    <source>
        <dbReference type="ARBA" id="ARBA00022741"/>
    </source>
</evidence>
<organism evidence="14 15">
    <name type="scientific">Magnetospirillum molischianum DSM 120</name>
    <dbReference type="NCBI Taxonomy" id="1150626"/>
    <lineage>
        <taxon>Bacteria</taxon>
        <taxon>Pseudomonadati</taxon>
        <taxon>Pseudomonadota</taxon>
        <taxon>Alphaproteobacteria</taxon>
        <taxon>Rhodospirillales</taxon>
        <taxon>Rhodospirillaceae</taxon>
        <taxon>Magnetospirillum</taxon>
    </lineage>
</organism>
<sequence length="313" mass="33909">MTLPCAVVIAGPTASGKSGLALALAVAFDGVVINADSMQVYDALPILTARPGPAHLARAPHRLYGLIDPAEPCSAARWRDLATAEINAAWNSNRLPVVVGGTGLYLEALMDGLSPIPEIPPEARAEARTLFETLGNAAFHHRLAEIDPVMAARLPLGDSQRMIRAWEVLSATGRSLAAWQTEPREGAVAARWLTLALAPQRERLRQACDGRFLAMVNAGAVAEARDFLARNLDPVLPIMKALGLRDLGSYCQGERPLDEAIAAAQSATRAYAKRQMTWVRHRLKPDIVLDAQLSESLMTTIFMKVRQFRLTPV</sequence>
<proteinExistence type="inferred from homology"/>